<dbReference type="AlphaFoldDB" id="A0A3R6H3U4"/>
<organism evidence="2 3">
    <name type="scientific">Segatella copri</name>
    <dbReference type="NCBI Taxonomy" id="165179"/>
    <lineage>
        <taxon>Bacteria</taxon>
        <taxon>Pseudomonadati</taxon>
        <taxon>Bacteroidota</taxon>
        <taxon>Bacteroidia</taxon>
        <taxon>Bacteroidales</taxon>
        <taxon>Prevotellaceae</taxon>
        <taxon>Segatella</taxon>
    </lineage>
</organism>
<keyword evidence="1" id="KW-0472">Membrane</keyword>
<protein>
    <submittedName>
        <fullName evidence="2">Uncharacterized protein</fullName>
    </submittedName>
</protein>
<reference evidence="2 3" key="1">
    <citation type="submission" date="2018-08" db="EMBL/GenBank/DDBJ databases">
        <title>A genome reference for cultivated species of the human gut microbiota.</title>
        <authorList>
            <person name="Zou Y."/>
            <person name="Xue W."/>
            <person name="Luo G."/>
        </authorList>
    </citation>
    <scope>NUCLEOTIDE SEQUENCE [LARGE SCALE GENOMIC DNA]</scope>
    <source>
        <strain evidence="2 3">AM22-1</strain>
    </source>
</reference>
<comment type="caution">
    <text evidence="2">The sequence shown here is derived from an EMBL/GenBank/DDBJ whole genome shotgun (WGS) entry which is preliminary data.</text>
</comment>
<dbReference type="Proteomes" id="UP000286501">
    <property type="component" value="Unassembled WGS sequence"/>
</dbReference>
<proteinExistence type="predicted"/>
<keyword evidence="1" id="KW-0812">Transmembrane</keyword>
<evidence type="ECO:0000256" key="1">
    <source>
        <dbReference type="SAM" id="Phobius"/>
    </source>
</evidence>
<dbReference type="EMBL" id="QRIN01000039">
    <property type="protein sequence ID" value="RHG64876.1"/>
    <property type="molecule type" value="Genomic_DNA"/>
</dbReference>
<evidence type="ECO:0000313" key="2">
    <source>
        <dbReference type="EMBL" id="RHG64876.1"/>
    </source>
</evidence>
<gene>
    <name evidence="2" type="ORF">DW250_09900</name>
</gene>
<accession>A0A3R6H3U4</accession>
<evidence type="ECO:0000313" key="3">
    <source>
        <dbReference type="Proteomes" id="UP000286501"/>
    </source>
</evidence>
<sequence>MGSFFKKRRRVWLILQEKQFGYVKLGLTLQFFLGAWLFYKKNRKFAARNKNLKNKQHKK</sequence>
<name>A0A3R6H3U4_9BACT</name>
<keyword evidence="1" id="KW-1133">Transmembrane helix</keyword>
<feature type="transmembrane region" description="Helical" evidence="1">
    <location>
        <begin position="20"/>
        <end position="39"/>
    </location>
</feature>